<reference evidence="1 2" key="1">
    <citation type="submission" date="2019-03" db="EMBL/GenBank/DDBJ databases">
        <title>Single cell metagenomics reveals metabolic interactions within the superorganism composed of flagellate Streblomastix strix and complex community of Bacteroidetes bacteria on its surface.</title>
        <authorList>
            <person name="Treitli S.C."/>
            <person name="Kolisko M."/>
            <person name="Husnik F."/>
            <person name="Keeling P."/>
            <person name="Hampl V."/>
        </authorList>
    </citation>
    <scope>NUCLEOTIDE SEQUENCE [LARGE SCALE GENOMIC DNA]</scope>
    <source>
        <strain evidence="1">ST1C</strain>
    </source>
</reference>
<protein>
    <submittedName>
        <fullName evidence="1">Uncharacterized protein</fullName>
    </submittedName>
</protein>
<dbReference type="EMBL" id="SNRW01013757">
    <property type="protein sequence ID" value="KAA6372255.1"/>
    <property type="molecule type" value="Genomic_DNA"/>
</dbReference>
<dbReference type="AlphaFoldDB" id="A0A5J4UR41"/>
<sequence>MMITTTIIIITKHMRTAKDMEQNSSLMLSLEEALYDIMTQLRYNILCPCAIIQMDSGAHNLCLIDFNCIADSSIPDVKDSHIIQAVSGILNFFDIRYAIFVTNQSYNLYYTTESDVVKADINHLRFQGVRIAWMDNLIISDKEASTFTSKYKWKQKQIIGEQ</sequence>
<dbReference type="Proteomes" id="UP000324800">
    <property type="component" value="Unassembled WGS sequence"/>
</dbReference>
<proteinExistence type="predicted"/>
<accession>A0A5J4UR41</accession>
<gene>
    <name evidence="1" type="ORF">EZS28_032218</name>
</gene>
<evidence type="ECO:0000313" key="1">
    <source>
        <dbReference type="EMBL" id="KAA6372255.1"/>
    </source>
</evidence>
<name>A0A5J4UR41_9EUKA</name>
<organism evidence="1 2">
    <name type="scientific">Streblomastix strix</name>
    <dbReference type="NCBI Taxonomy" id="222440"/>
    <lineage>
        <taxon>Eukaryota</taxon>
        <taxon>Metamonada</taxon>
        <taxon>Preaxostyla</taxon>
        <taxon>Oxymonadida</taxon>
        <taxon>Streblomastigidae</taxon>
        <taxon>Streblomastix</taxon>
    </lineage>
</organism>
<comment type="caution">
    <text evidence="1">The sequence shown here is derived from an EMBL/GenBank/DDBJ whole genome shotgun (WGS) entry which is preliminary data.</text>
</comment>
<evidence type="ECO:0000313" key="2">
    <source>
        <dbReference type="Proteomes" id="UP000324800"/>
    </source>
</evidence>